<dbReference type="EMBL" id="JAJEPX010000005">
    <property type="protein sequence ID" value="MCC2176139.1"/>
    <property type="molecule type" value="Genomic_DNA"/>
</dbReference>
<proteinExistence type="predicted"/>
<keyword evidence="2" id="KW-1185">Reference proteome</keyword>
<sequence>MISIDRFEEILSDLAEEIPQSFYEELNGGIVVEPGYLLHPEDRSGTLYVMGQYHIDPAMGKYIVMYYGSFKRAYRHLDEDELTEEMRKVLRHEFRHHVEGRAGVRDLEVWDAEQIAMYKEQQADNE</sequence>
<evidence type="ECO:0000313" key="1">
    <source>
        <dbReference type="EMBL" id="MCC2176139.1"/>
    </source>
</evidence>
<dbReference type="InterPro" id="IPR038555">
    <property type="entry name" value="Zincin_1_sf"/>
</dbReference>
<dbReference type="Gene3D" id="3.30.2010.20">
    <property type="match status" value="1"/>
</dbReference>
<reference evidence="1 2" key="1">
    <citation type="submission" date="2021-10" db="EMBL/GenBank/DDBJ databases">
        <title>Anaerobic single-cell dispensing facilitates the cultivation of human gut bacteria.</title>
        <authorList>
            <person name="Afrizal A."/>
        </authorList>
    </citation>
    <scope>NUCLEOTIDE SEQUENCE [LARGE SCALE GENOMIC DNA]</scope>
    <source>
        <strain evidence="1 2">CLA-AA-H270</strain>
    </source>
</reference>
<dbReference type="Proteomes" id="UP001298753">
    <property type="component" value="Unassembled WGS sequence"/>
</dbReference>
<dbReference type="AlphaFoldDB" id="A0AAW4VTA7"/>
<name>A0AAW4VTA7_9FIRM</name>
<protein>
    <submittedName>
        <fullName evidence="1">Metallopeptidase family protein</fullName>
    </submittedName>
</protein>
<accession>A0AAW4VTA7</accession>
<comment type="caution">
    <text evidence="1">The sequence shown here is derived from an EMBL/GenBank/DDBJ whole genome shotgun (WGS) entry which is preliminary data.</text>
</comment>
<dbReference type="RefSeq" id="WP_227600207.1">
    <property type="nucleotide sequence ID" value="NZ_DBFBDK010000034.1"/>
</dbReference>
<gene>
    <name evidence="1" type="ORF">LKD22_03165</name>
</gene>
<dbReference type="SUPFAM" id="SSF55486">
    <property type="entry name" value="Metalloproteases ('zincins'), catalytic domain"/>
    <property type="match status" value="1"/>
</dbReference>
<evidence type="ECO:0000313" key="2">
    <source>
        <dbReference type="Proteomes" id="UP001298753"/>
    </source>
</evidence>
<dbReference type="GeneID" id="98660973"/>
<dbReference type="CDD" id="cd12953">
    <property type="entry name" value="MMP_TTHA0227"/>
    <property type="match status" value="1"/>
</dbReference>
<organism evidence="1 2">
    <name type="scientific">Agathobaculum butyriciproducens</name>
    <dbReference type="NCBI Taxonomy" id="1628085"/>
    <lineage>
        <taxon>Bacteria</taxon>
        <taxon>Bacillati</taxon>
        <taxon>Bacillota</taxon>
        <taxon>Clostridia</taxon>
        <taxon>Eubacteriales</taxon>
        <taxon>Butyricicoccaceae</taxon>
        <taxon>Agathobaculum</taxon>
    </lineage>
</organism>